<evidence type="ECO:0000313" key="1">
    <source>
        <dbReference type="EMBL" id="AYO30858.1"/>
    </source>
</evidence>
<name>A0A3G2R6Y6_9FIRM</name>
<evidence type="ECO:0000313" key="2">
    <source>
        <dbReference type="Proteomes" id="UP000280960"/>
    </source>
</evidence>
<organism evidence="1 2">
    <name type="scientific">Biomaibacter acetigenes</name>
    <dbReference type="NCBI Taxonomy" id="2316383"/>
    <lineage>
        <taxon>Bacteria</taxon>
        <taxon>Bacillati</taxon>
        <taxon>Bacillota</taxon>
        <taxon>Clostridia</taxon>
        <taxon>Thermosediminibacterales</taxon>
        <taxon>Tepidanaerobacteraceae</taxon>
        <taxon>Biomaibacter</taxon>
    </lineage>
</organism>
<evidence type="ECO:0008006" key="3">
    <source>
        <dbReference type="Google" id="ProtNLM"/>
    </source>
</evidence>
<protein>
    <recommendedName>
        <fullName evidence="3">Transcriptional regulator</fullName>
    </recommendedName>
</protein>
<dbReference type="EMBL" id="CP033169">
    <property type="protein sequence ID" value="AYO30858.1"/>
    <property type="molecule type" value="Genomic_DNA"/>
</dbReference>
<accession>A0A3G2R6Y6</accession>
<dbReference type="AlphaFoldDB" id="A0A3G2R6Y6"/>
<reference evidence="1 2" key="1">
    <citation type="submission" date="2018-10" db="EMBL/GenBank/DDBJ databases">
        <authorList>
            <person name="Zhang X."/>
        </authorList>
    </citation>
    <scope>NUCLEOTIDE SEQUENCE [LARGE SCALE GENOMIC DNA]</scope>
    <source>
        <strain evidence="1 2">SK-G1</strain>
    </source>
</reference>
<dbReference type="KEGG" id="bacg:D2962_09725"/>
<dbReference type="Proteomes" id="UP000280960">
    <property type="component" value="Chromosome"/>
</dbReference>
<proteinExistence type="predicted"/>
<dbReference type="RefSeq" id="WP_122014874.1">
    <property type="nucleotide sequence ID" value="NZ_CP033169.1"/>
</dbReference>
<keyword evidence="2" id="KW-1185">Reference proteome</keyword>
<sequence>MKLDKAVFNFIEHELRNVEKYSKRLQDMDSISEISFTEIVSCAEAAHMWRIIRAAAKTLEVLNEGHRKLYELLYVQNKPWQRTCAEMHVSERTFFRLRRELIVAVAANLGLANLWSGRDMQKRIPQEADSRRDTRANA</sequence>
<gene>
    <name evidence="1" type="ORF">D2962_09725</name>
</gene>